<proteinExistence type="predicted"/>
<accession>A0A3S9PZ73</accession>
<name>A0A3S9PZ73_9ACTO</name>
<dbReference type="RefSeq" id="WP_126704447.1">
    <property type="nucleotide sequence ID" value="NZ_CP034593.1"/>
</dbReference>
<organism evidence="1 2">
    <name type="scientific">Flaviflexus ciconiae</name>
    <dbReference type="NCBI Taxonomy" id="2496867"/>
    <lineage>
        <taxon>Bacteria</taxon>
        <taxon>Bacillati</taxon>
        <taxon>Actinomycetota</taxon>
        <taxon>Actinomycetes</taxon>
        <taxon>Actinomycetales</taxon>
        <taxon>Actinomycetaceae</taxon>
        <taxon>Flaviflexus</taxon>
    </lineage>
</organism>
<gene>
    <name evidence="1" type="ORF">EJ997_10150</name>
</gene>
<keyword evidence="2" id="KW-1185">Reference proteome</keyword>
<protein>
    <submittedName>
        <fullName evidence="1">Uncharacterized protein</fullName>
    </submittedName>
</protein>
<evidence type="ECO:0000313" key="2">
    <source>
        <dbReference type="Proteomes" id="UP000280344"/>
    </source>
</evidence>
<dbReference type="KEGG" id="flh:EJ997_10150"/>
<dbReference type="EMBL" id="CP034593">
    <property type="protein sequence ID" value="AZQ77644.1"/>
    <property type="molecule type" value="Genomic_DNA"/>
</dbReference>
<dbReference type="AlphaFoldDB" id="A0A3S9PZ73"/>
<dbReference type="Proteomes" id="UP000280344">
    <property type="component" value="Chromosome"/>
</dbReference>
<evidence type="ECO:0000313" key="1">
    <source>
        <dbReference type="EMBL" id="AZQ77644.1"/>
    </source>
</evidence>
<reference evidence="1 2" key="1">
    <citation type="submission" date="2018-12" db="EMBL/GenBank/DDBJ databases">
        <title>Complete genome sequence of Flaviflexus sp. H23T48.</title>
        <authorList>
            <person name="Bae J.-W."/>
            <person name="Lee J.-Y."/>
        </authorList>
    </citation>
    <scope>NUCLEOTIDE SEQUENCE [LARGE SCALE GENOMIC DNA]</scope>
    <source>
        <strain evidence="1 2">H23T48</strain>
    </source>
</reference>
<sequence>MIRIADILTEYADAFATGDRDPHLSNISTDLMVIAAAIHGGKGRPLVTDHGARRLRREILICIHGRGHWATECTPACREGSTA</sequence>